<dbReference type="OrthoDB" id="10680535at2759"/>
<sequence length="225" mass="23776">MNQARTLQLLSALDVTVNASETGGVLGELSVETPTGSLKVVALSPEAVLAAGSVDIPAGPAKVQLPADVLMQAAELAAQSGAGQRVKTKTQGASTEHFDRKQGCHLPNLPGISGPILLSLTSISEATASKLSDARVEGEVTAQLQSQPLSLNLRGSDGAALKLSRLRKAIELVLSVRDDQNVSCAYWDEATSRWSLQGLTEVLETKTVILCKVAFDLYSLKWRML</sequence>
<dbReference type="EMBL" id="CAJNIZ010006445">
    <property type="protein sequence ID" value="CAE7250067.1"/>
    <property type="molecule type" value="Genomic_DNA"/>
</dbReference>
<dbReference type="Proteomes" id="UP000649617">
    <property type="component" value="Unassembled WGS sequence"/>
</dbReference>
<protein>
    <submittedName>
        <fullName evidence="1">HERC2 protein</fullName>
    </submittedName>
</protein>
<keyword evidence="2" id="KW-1185">Reference proteome</keyword>
<proteinExistence type="predicted"/>
<comment type="caution">
    <text evidence="1">The sequence shown here is derived from an EMBL/GenBank/DDBJ whole genome shotgun (WGS) entry which is preliminary data.</text>
</comment>
<evidence type="ECO:0000313" key="2">
    <source>
        <dbReference type="Proteomes" id="UP000649617"/>
    </source>
</evidence>
<reference evidence="1" key="1">
    <citation type="submission" date="2021-02" db="EMBL/GenBank/DDBJ databases">
        <authorList>
            <person name="Dougan E. K."/>
            <person name="Rhodes N."/>
            <person name="Thang M."/>
            <person name="Chan C."/>
        </authorList>
    </citation>
    <scope>NUCLEOTIDE SEQUENCE</scope>
</reference>
<accession>A0A812LU72</accession>
<organism evidence="1 2">
    <name type="scientific">Symbiodinium pilosum</name>
    <name type="common">Dinoflagellate</name>
    <dbReference type="NCBI Taxonomy" id="2952"/>
    <lineage>
        <taxon>Eukaryota</taxon>
        <taxon>Sar</taxon>
        <taxon>Alveolata</taxon>
        <taxon>Dinophyceae</taxon>
        <taxon>Suessiales</taxon>
        <taxon>Symbiodiniaceae</taxon>
        <taxon>Symbiodinium</taxon>
    </lineage>
</organism>
<dbReference type="AlphaFoldDB" id="A0A812LU72"/>
<evidence type="ECO:0000313" key="1">
    <source>
        <dbReference type="EMBL" id="CAE7250067.1"/>
    </source>
</evidence>
<gene>
    <name evidence="1" type="primary">HERC2</name>
    <name evidence="1" type="ORF">SPIL2461_LOCUS4763</name>
</gene>
<name>A0A812LU72_SYMPI</name>